<keyword evidence="13" id="KW-1185">Reference proteome</keyword>
<dbReference type="EMBL" id="JADCNL010000002">
    <property type="protein sequence ID" value="KAG0491416.1"/>
    <property type="molecule type" value="Genomic_DNA"/>
</dbReference>
<keyword evidence="8" id="KW-1015">Disulfide bond</keyword>
<keyword evidence="9" id="KW-0325">Glycoprotein</keyword>
<protein>
    <recommendedName>
        <fullName evidence="3">Aspergillus nuclease S1</fullName>
        <ecNumber evidence="3">3.1.30.1</ecNumber>
    </recommendedName>
</protein>
<dbReference type="InterPro" id="IPR003154">
    <property type="entry name" value="S1/P1nuclease"/>
</dbReference>
<dbReference type="AlphaFoldDB" id="A0A835RM93"/>
<dbReference type="PANTHER" id="PTHR33146:SF27">
    <property type="entry name" value="ENDONUCLEASE 2"/>
    <property type="match status" value="1"/>
</dbReference>
<evidence type="ECO:0000256" key="5">
    <source>
        <dbReference type="ARBA" id="ARBA00022723"/>
    </source>
</evidence>
<name>A0A835RM93_VANPL</name>
<evidence type="ECO:0000256" key="10">
    <source>
        <dbReference type="SAM" id="SignalP"/>
    </source>
</evidence>
<evidence type="ECO:0000256" key="1">
    <source>
        <dbReference type="ARBA" id="ARBA00000245"/>
    </source>
</evidence>
<organism evidence="11 13">
    <name type="scientific">Vanilla planifolia</name>
    <name type="common">Vanilla</name>
    <dbReference type="NCBI Taxonomy" id="51239"/>
    <lineage>
        <taxon>Eukaryota</taxon>
        <taxon>Viridiplantae</taxon>
        <taxon>Streptophyta</taxon>
        <taxon>Embryophyta</taxon>
        <taxon>Tracheophyta</taxon>
        <taxon>Spermatophyta</taxon>
        <taxon>Magnoliopsida</taxon>
        <taxon>Liliopsida</taxon>
        <taxon>Asparagales</taxon>
        <taxon>Orchidaceae</taxon>
        <taxon>Vanilloideae</taxon>
        <taxon>Vanilleae</taxon>
        <taxon>Vanilla</taxon>
    </lineage>
</organism>
<reference evidence="13 14" key="1">
    <citation type="journal article" date="2020" name="Nat. Food">
        <title>A phased Vanilla planifolia genome enables genetic improvement of flavour and production.</title>
        <authorList>
            <person name="Hasing T."/>
            <person name="Tang H."/>
            <person name="Brym M."/>
            <person name="Khazi F."/>
            <person name="Huang T."/>
            <person name="Chambers A.H."/>
        </authorList>
    </citation>
    <scope>NUCLEOTIDE SEQUENCE [LARGE SCALE GENOMIC DNA]</scope>
    <source>
        <tissue evidence="11">Leaf</tissue>
    </source>
</reference>
<dbReference type="Proteomes" id="UP000636800">
    <property type="component" value="Chromosome 2"/>
</dbReference>
<feature type="chain" id="PRO_5033643001" description="Aspergillus nuclease S1" evidence="10">
    <location>
        <begin position="24"/>
        <end position="291"/>
    </location>
</feature>
<dbReference type="GO" id="GO:0003676">
    <property type="term" value="F:nucleic acid binding"/>
    <property type="evidence" value="ECO:0007669"/>
    <property type="project" value="InterPro"/>
</dbReference>
<dbReference type="OrthoDB" id="441446at2759"/>
<comment type="catalytic activity">
    <reaction evidence="1">
        <text>Endonucleolytic cleavage to 5'-phosphomononucleotide and 5'-phosphooligonucleotide end-products.</text>
        <dbReference type="EC" id="3.1.30.1"/>
    </reaction>
</comment>
<evidence type="ECO:0000256" key="2">
    <source>
        <dbReference type="ARBA" id="ARBA00009547"/>
    </source>
</evidence>
<dbReference type="PANTHER" id="PTHR33146">
    <property type="entry name" value="ENDONUCLEASE 4"/>
    <property type="match status" value="1"/>
</dbReference>
<dbReference type="GO" id="GO:0006308">
    <property type="term" value="P:DNA catabolic process"/>
    <property type="evidence" value="ECO:0007669"/>
    <property type="project" value="InterPro"/>
</dbReference>
<dbReference type="GO" id="GO:0004521">
    <property type="term" value="F:RNA endonuclease activity"/>
    <property type="evidence" value="ECO:0007669"/>
    <property type="project" value="UniProtKB-ARBA"/>
</dbReference>
<dbReference type="GO" id="GO:0046872">
    <property type="term" value="F:metal ion binding"/>
    <property type="evidence" value="ECO:0007669"/>
    <property type="project" value="UniProtKB-KW"/>
</dbReference>
<feature type="signal peptide" evidence="10">
    <location>
        <begin position="1"/>
        <end position="23"/>
    </location>
</feature>
<evidence type="ECO:0000256" key="7">
    <source>
        <dbReference type="ARBA" id="ARBA00022801"/>
    </source>
</evidence>
<keyword evidence="7" id="KW-0378">Hydrolase</keyword>
<gene>
    <name evidence="12" type="ORF">HPP92_004396</name>
    <name evidence="11" type="ORF">HPP92_004814</name>
</gene>
<comment type="caution">
    <text evidence="11">The sequence shown here is derived from an EMBL/GenBank/DDBJ whole genome shotgun (WGS) entry which is preliminary data.</text>
</comment>
<keyword evidence="6" id="KW-0255">Endonuclease</keyword>
<dbReference type="EMBL" id="JADCNM010000002">
    <property type="protein sequence ID" value="KAG0493402.1"/>
    <property type="molecule type" value="Genomic_DNA"/>
</dbReference>
<keyword evidence="10" id="KW-0732">Signal</keyword>
<evidence type="ECO:0000256" key="6">
    <source>
        <dbReference type="ARBA" id="ARBA00022759"/>
    </source>
</evidence>
<sequence>MASTFHIASVFTLIFSLPVLSHGWGTDGHYIVCQIAQQRLSDAAARAVNELLPDYAKTTLAVSALGLTIHQCASGFMYQTGDCKDESGVQGDAFLEQSSITPLSYVHMETVKTTHAFIKLCLFHLLCLLTKMIKADNLTQALLFLSHFMGDIHQPLHVSHTSDKGGNTIDVQWYHKKTVLHHVWDDSIIDTAEDHFYGNEVDKYIDALQRNITGEWSSQIPKWQSCSGDKTTCPDIYASESISAACDWAYKGVTDGAVLEDEYFNTRLPIVDLRLAQAGVRLAATLNRIFS</sequence>
<accession>A0A835RM93</accession>
<comment type="similarity">
    <text evidence="2">Belongs to the nuclease type I family.</text>
</comment>
<proteinExistence type="inferred from homology"/>
<keyword evidence="5" id="KW-0479">Metal-binding</keyword>
<dbReference type="CDD" id="cd11010">
    <property type="entry name" value="S1-P1_nuclease"/>
    <property type="match status" value="1"/>
</dbReference>
<evidence type="ECO:0000256" key="8">
    <source>
        <dbReference type="ARBA" id="ARBA00023157"/>
    </source>
</evidence>
<dbReference type="Proteomes" id="UP000639772">
    <property type="component" value="Unassembled WGS sequence"/>
</dbReference>
<evidence type="ECO:0000256" key="3">
    <source>
        <dbReference type="ARBA" id="ARBA00012562"/>
    </source>
</evidence>
<dbReference type="GO" id="GO:0000014">
    <property type="term" value="F:single-stranded DNA endodeoxyribonuclease activity"/>
    <property type="evidence" value="ECO:0007669"/>
    <property type="project" value="UniProtKB-ARBA"/>
</dbReference>
<evidence type="ECO:0000313" key="13">
    <source>
        <dbReference type="Proteomes" id="UP000636800"/>
    </source>
</evidence>
<evidence type="ECO:0000256" key="4">
    <source>
        <dbReference type="ARBA" id="ARBA00022722"/>
    </source>
</evidence>
<dbReference type="InterPro" id="IPR008947">
    <property type="entry name" value="PLipase_C/P1_nuclease_dom_sf"/>
</dbReference>
<evidence type="ECO:0000313" key="11">
    <source>
        <dbReference type="EMBL" id="KAG0491416.1"/>
    </source>
</evidence>
<dbReference type="SUPFAM" id="SSF48537">
    <property type="entry name" value="Phospholipase C/P1 nuclease"/>
    <property type="match status" value="1"/>
</dbReference>
<dbReference type="EC" id="3.1.30.1" evidence="3"/>
<dbReference type="Pfam" id="PF02265">
    <property type="entry name" value="S1-P1_nuclease"/>
    <property type="match status" value="2"/>
</dbReference>
<keyword evidence="4" id="KW-0540">Nuclease</keyword>
<evidence type="ECO:0000313" key="12">
    <source>
        <dbReference type="EMBL" id="KAG0493402.1"/>
    </source>
</evidence>
<dbReference type="Gene3D" id="1.10.575.10">
    <property type="entry name" value="P1 Nuclease"/>
    <property type="match status" value="1"/>
</dbReference>
<evidence type="ECO:0000256" key="9">
    <source>
        <dbReference type="ARBA" id="ARBA00023180"/>
    </source>
</evidence>
<evidence type="ECO:0000313" key="14">
    <source>
        <dbReference type="Proteomes" id="UP000639772"/>
    </source>
</evidence>